<keyword evidence="2" id="KW-1185">Reference proteome</keyword>
<dbReference type="AlphaFoldDB" id="A0A2H5FP95"/>
<evidence type="ECO:0000313" key="2">
    <source>
        <dbReference type="Proteomes" id="UP000234343"/>
    </source>
</evidence>
<gene>
    <name evidence="1" type="ORF">CAB17_16070</name>
</gene>
<accession>A0A2H5FP95</accession>
<sequence length="102" mass="12048">MEGPSHMTYPPNLRIPIEPFGTRKLRVQQARYLNQATTLRQKNSSTANSQQSTKCFLTYYQTQQSLLLLHKQVYAQIESYNYFIEKHAMQNLNIEDIRHQKS</sequence>
<dbReference type="KEGG" id="lsh:CAB17_16070"/>
<dbReference type="Proteomes" id="UP000234343">
    <property type="component" value="Chromosome"/>
</dbReference>
<evidence type="ECO:0000313" key="1">
    <source>
        <dbReference type="EMBL" id="AUH73399.1"/>
    </source>
</evidence>
<protein>
    <submittedName>
        <fullName evidence="1">Uncharacterized protein</fullName>
    </submittedName>
</protein>
<organism evidence="1 2">
    <name type="scientific">Legionella sainthelensi</name>
    <dbReference type="NCBI Taxonomy" id="28087"/>
    <lineage>
        <taxon>Bacteria</taxon>
        <taxon>Pseudomonadati</taxon>
        <taxon>Pseudomonadota</taxon>
        <taxon>Gammaproteobacteria</taxon>
        <taxon>Legionellales</taxon>
        <taxon>Legionellaceae</taxon>
        <taxon>Legionella</taxon>
    </lineage>
</organism>
<dbReference type="EMBL" id="CP025491">
    <property type="protein sequence ID" value="AUH73399.1"/>
    <property type="molecule type" value="Genomic_DNA"/>
</dbReference>
<reference evidence="1 2" key="1">
    <citation type="submission" date="2017-12" db="EMBL/GenBank/DDBJ databases">
        <title>Legionella sainthelensi LA01-117, whole genome sequence of a clinical isolate from New Zealand.</title>
        <authorList>
            <person name="Cree S.L."/>
            <person name="Slow S."/>
            <person name="Kennedy M.A."/>
            <person name="Murdoch D.R."/>
            <person name="Biggs P.J."/>
            <person name="Anderson T."/>
        </authorList>
    </citation>
    <scope>NUCLEOTIDE SEQUENCE [LARGE SCALE GENOMIC DNA]</scope>
    <source>
        <strain evidence="1 2">LA01-117</strain>
    </source>
</reference>
<name>A0A2H5FP95_9GAMM</name>
<proteinExistence type="predicted"/>